<comment type="caution">
    <text evidence="2">The sequence shown here is derived from an EMBL/GenBank/DDBJ whole genome shotgun (WGS) entry which is preliminary data.</text>
</comment>
<sequence>MSINEENLENTTTLAGRNKPRQLNSSSLSLHCSMQVNERHNFQDTPFHCEGINHDLTMVNWLPYKKAKLTGRTGNTPILKFIQTCKGKYQFLLKTKINKFTLKYR</sequence>
<evidence type="ECO:0000256" key="1">
    <source>
        <dbReference type="SAM" id="MobiDB-lite"/>
    </source>
</evidence>
<dbReference type="AlphaFoldDB" id="A0A8X6PJG0"/>
<accession>A0A8X6PJG0</accession>
<reference evidence="2" key="1">
    <citation type="submission" date="2020-08" db="EMBL/GenBank/DDBJ databases">
        <title>Multicomponent nature underlies the extraordinary mechanical properties of spider dragline silk.</title>
        <authorList>
            <person name="Kono N."/>
            <person name="Nakamura H."/>
            <person name="Mori M."/>
            <person name="Yoshida Y."/>
            <person name="Ohtoshi R."/>
            <person name="Malay A.D."/>
            <person name="Moran D.A.P."/>
            <person name="Tomita M."/>
            <person name="Numata K."/>
            <person name="Arakawa K."/>
        </authorList>
    </citation>
    <scope>NUCLEOTIDE SEQUENCE</scope>
</reference>
<name>A0A8X6PJG0_NEPPI</name>
<protein>
    <submittedName>
        <fullName evidence="2">Uncharacterized protein</fullName>
    </submittedName>
</protein>
<organism evidence="2 3">
    <name type="scientific">Nephila pilipes</name>
    <name type="common">Giant wood spider</name>
    <name type="synonym">Nephila maculata</name>
    <dbReference type="NCBI Taxonomy" id="299642"/>
    <lineage>
        <taxon>Eukaryota</taxon>
        <taxon>Metazoa</taxon>
        <taxon>Ecdysozoa</taxon>
        <taxon>Arthropoda</taxon>
        <taxon>Chelicerata</taxon>
        <taxon>Arachnida</taxon>
        <taxon>Araneae</taxon>
        <taxon>Araneomorphae</taxon>
        <taxon>Entelegynae</taxon>
        <taxon>Araneoidea</taxon>
        <taxon>Nephilidae</taxon>
        <taxon>Nephila</taxon>
    </lineage>
</organism>
<keyword evidence="3" id="KW-1185">Reference proteome</keyword>
<evidence type="ECO:0000313" key="3">
    <source>
        <dbReference type="Proteomes" id="UP000887013"/>
    </source>
</evidence>
<proteinExistence type="predicted"/>
<gene>
    <name evidence="2" type="ORF">NPIL_407981</name>
</gene>
<dbReference type="Proteomes" id="UP000887013">
    <property type="component" value="Unassembled WGS sequence"/>
</dbReference>
<dbReference type="EMBL" id="BMAW01115883">
    <property type="protein sequence ID" value="GFT68093.1"/>
    <property type="molecule type" value="Genomic_DNA"/>
</dbReference>
<dbReference type="OrthoDB" id="10290538at2759"/>
<feature type="region of interest" description="Disordered" evidence="1">
    <location>
        <begin position="1"/>
        <end position="22"/>
    </location>
</feature>
<evidence type="ECO:0000313" key="2">
    <source>
        <dbReference type="EMBL" id="GFT68093.1"/>
    </source>
</evidence>